<dbReference type="SUPFAM" id="SSF69118">
    <property type="entry name" value="AhpD-like"/>
    <property type="match status" value="1"/>
</dbReference>
<dbReference type="InterPro" id="IPR029032">
    <property type="entry name" value="AhpD-like"/>
</dbReference>
<name>A0A5D4R8N9_9BACI</name>
<protein>
    <recommendedName>
        <fullName evidence="3">Carboxymuconolactone decarboxylase family protein</fullName>
    </recommendedName>
</protein>
<evidence type="ECO:0000313" key="2">
    <source>
        <dbReference type="Proteomes" id="UP000322139"/>
    </source>
</evidence>
<proteinExistence type="predicted"/>
<dbReference type="Gene3D" id="1.20.1290.10">
    <property type="entry name" value="AhpD-like"/>
    <property type="match status" value="1"/>
</dbReference>
<evidence type="ECO:0000313" key="1">
    <source>
        <dbReference type="EMBL" id="TYS45982.1"/>
    </source>
</evidence>
<dbReference type="EMBL" id="VTER01000009">
    <property type="protein sequence ID" value="TYS45982.1"/>
    <property type="molecule type" value="Genomic_DNA"/>
</dbReference>
<dbReference type="Proteomes" id="UP000322139">
    <property type="component" value="Unassembled WGS sequence"/>
</dbReference>
<organism evidence="1 2">
    <name type="scientific">Bacillus infantis</name>
    <dbReference type="NCBI Taxonomy" id="324767"/>
    <lineage>
        <taxon>Bacteria</taxon>
        <taxon>Bacillati</taxon>
        <taxon>Bacillota</taxon>
        <taxon>Bacilli</taxon>
        <taxon>Bacillales</taxon>
        <taxon>Bacillaceae</taxon>
        <taxon>Bacillus</taxon>
    </lineage>
</organism>
<evidence type="ECO:0008006" key="3">
    <source>
        <dbReference type="Google" id="ProtNLM"/>
    </source>
</evidence>
<gene>
    <name evidence="1" type="ORF">FZD51_18245</name>
</gene>
<dbReference type="AlphaFoldDB" id="A0A5D4R8N9"/>
<dbReference type="RefSeq" id="WP_148976074.1">
    <property type="nucleotide sequence ID" value="NZ_VTER01000009.1"/>
</dbReference>
<comment type="caution">
    <text evidence="1">The sequence shown here is derived from an EMBL/GenBank/DDBJ whole genome shotgun (WGS) entry which is preliminary data.</text>
</comment>
<reference evidence="1 2" key="1">
    <citation type="submission" date="2019-08" db="EMBL/GenBank/DDBJ databases">
        <title>Bacillus genomes from the desert of Cuatro Cienegas, Coahuila.</title>
        <authorList>
            <person name="Olmedo-Alvarez G."/>
        </authorList>
    </citation>
    <scope>NUCLEOTIDE SEQUENCE [LARGE SCALE GENOMIC DNA]</scope>
    <source>
        <strain evidence="1 2">CH446_14T</strain>
    </source>
</reference>
<sequence length="161" mass="18614">MPRIKLNEKQGETNFQKALAYVPEVASLYDALYEQLWNEDEISVDVKEKVRLYLANINGCAACMSLSYTSGIEQNGAIAYAVEHNDFSDFSDWDRKLFVFLETYRSNPRHLKDSDLEWLKNSYDEKEIMKLLALINLFDGYHKMIVSLDLYDFCSLGKEGA</sequence>
<accession>A0A5D4R8N9</accession>